<feature type="chain" id="PRO_5016827564" description="Alpha-galactosidase" evidence="10">
    <location>
        <begin position="28"/>
        <end position="451"/>
    </location>
</feature>
<comment type="catalytic activity">
    <reaction evidence="1 8">
        <text>Hydrolysis of terminal, non-reducing alpha-D-galactose residues in alpha-D-galactosides, including galactose oligosaccharides, galactomannans and galactolipids.</text>
        <dbReference type="EC" id="3.2.1.22"/>
    </reaction>
</comment>
<dbReference type="Pfam" id="PF17801">
    <property type="entry name" value="Melibiase_C"/>
    <property type="match status" value="1"/>
</dbReference>
<evidence type="ECO:0000259" key="11">
    <source>
        <dbReference type="Pfam" id="PF17801"/>
    </source>
</evidence>
<feature type="signal peptide" evidence="10">
    <location>
        <begin position="1"/>
        <end position="27"/>
    </location>
</feature>
<dbReference type="InterPro" id="IPR002241">
    <property type="entry name" value="Glyco_hydro_27"/>
</dbReference>
<dbReference type="GO" id="GO:0004557">
    <property type="term" value="F:alpha-galactosidase activity"/>
    <property type="evidence" value="ECO:0007669"/>
    <property type="project" value="UniProtKB-EC"/>
</dbReference>
<dbReference type="FunFam" id="3.20.20.70:FF:000286">
    <property type="entry name" value="Alpha-galactosidase"/>
    <property type="match status" value="1"/>
</dbReference>
<dbReference type="AlphaFoldDB" id="A0A370T8Y5"/>
<name>A0A370T8Y5_9HELO</name>
<protein>
    <recommendedName>
        <fullName evidence="4 8">Alpha-galactosidase</fullName>
        <ecNumber evidence="4 8">3.2.1.22</ecNumber>
    </recommendedName>
    <alternativeName>
        <fullName evidence="8">Melibiase</fullName>
    </alternativeName>
</protein>
<dbReference type="InterPro" id="IPR017853">
    <property type="entry name" value="GH"/>
</dbReference>
<comment type="caution">
    <text evidence="12">The sequence shown here is derived from an EMBL/GenBank/DDBJ whole genome shotgun (WGS) entry which is preliminary data.</text>
</comment>
<comment type="function">
    <text evidence="2">Hydrolyzes a variety of simple alpha-D-galactoside as well as more complex molecules such as oligosaccharides and polysaccharides.</text>
</comment>
<feature type="domain" description="Alpha galactosidase C-terminal" evidence="11">
    <location>
        <begin position="364"/>
        <end position="438"/>
    </location>
</feature>
<sequence length="451" mass="49906">MYFQRLPLVGFLTTALGLSWNTSSSSASSPTITSPTPNECPTGPALPTNPHLSNGLALTPPMGWSSWNQFGDQIDEILIRDTIQTMASNGLKDAGYVFVNLDDGWQRYKGNRSANPLEADPVKFPSGIKALADFAHAHGFKLGIYSGPGQSTCAGYTGSEGHEDEDAAMFASWGIDHLKYDSCCSHEHAPKSEVQKIVLKMSKALLAQSHPIVYHACHCGWADIWEWAADEGANQWRIGQDISDEFNYPGNREKYYFDVLDMLDRGNELVKYSGPGHWNDYDMLIVGLNGNSSQLVGTGASNIEYRTHFSMWAMVASPLLIGSDVRTLDTYSLQTLTNKEVIEVSQDPLGNAAETVGVGEEAGGDLQVYAKEMLDGSYAVALLNRGSFTAEMSISPRRDLTMPWDQYRLRDLWKHKEGTYDVPYTTEVMPHEAKVLRLWQVQANASMCFFQ</sequence>
<evidence type="ECO:0000256" key="4">
    <source>
        <dbReference type="ARBA" id="ARBA00012755"/>
    </source>
</evidence>
<dbReference type="Proteomes" id="UP000254866">
    <property type="component" value="Unassembled WGS sequence"/>
</dbReference>
<dbReference type="GeneID" id="43603422"/>
<keyword evidence="13" id="KW-1185">Reference proteome</keyword>
<dbReference type="Gene3D" id="2.60.40.1180">
    <property type="entry name" value="Golgi alpha-mannosidase II"/>
    <property type="match status" value="1"/>
</dbReference>
<dbReference type="RefSeq" id="XP_031864636.1">
    <property type="nucleotide sequence ID" value="XM_032019196.1"/>
</dbReference>
<comment type="similarity">
    <text evidence="3 8">Belongs to the glycosyl hydrolase 27 family.</text>
</comment>
<dbReference type="SUPFAM" id="SSF51011">
    <property type="entry name" value="Glycosyl hydrolase domain"/>
    <property type="match status" value="1"/>
</dbReference>
<feature type="compositionally biased region" description="Low complexity" evidence="9">
    <location>
        <begin position="22"/>
        <end position="37"/>
    </location>
</feature>
<accession>A0A370T8Y5</accession>
<dbReference type="PRINTS" id="PR00740">
    <property type="entry name" value="GLHYDRLASE27"/>
</dbReference>
<dbReference type="OrthoDB" id="5795902at2759"/>
<dbReference type="EMBL" id="NPIC01000017">
    <property type="protein sequence ID" value="RDL29946.1"/>
    <property type="molecule type" value="Genomic_DNA"/>
</dbReference>
<dbReference type="Gene3D" id="3.20.20.70">
    <property type="entry name" value="Aldolase class I"/>
    <property type="match status" value="1"/>
</dbReference>
<evidence type="ECO:0000256" key="7">
    <source>
        <dbReference type="ARBA" id="ARBA00023295"/>
    </source>
</evidence>
<dbReference type="Pfam" id="PF16499">
    <property type="entry name" value="Melibiase_2"/>
    <property type="match status" value="1"/>
</dbReference>
<dbReference type="PROSITE" id="PS00512">
    <property type="entry name" value="ALPHA_GALACTOSIDASE"/>
    <property type="match status" value="1"/>
</dbReference>
<keyword evidence="7 8" id="KW-0326">Glycosidase</keyword>
<evidence type="ECO:0000256" key="6">
    <source>
        <dbReference type="ARBA" id="ARBA00022801"/>
    </source>
</evidence>
<dbReference type="InterPro" id="IPR013780">
    <property type="entry name" value="Glyco_hydro_b"/>
</dbReference>
<evidence type="ECO:0000256" key="2">
    <source>
        <dbReference type="ARBA" id="ARBA00003969"/>
    </source>
</evidence>
<gene>
    <name evidence="12" type="ORF">BP5553_10573</name>
</gene>
<keyword evidence="6 8" id="KW-0378">Hydrolase</keyword>
<evidence type="ECO:0000313" key="13">
    <source>
        <dbReference type="Proteomes" id="UP000254866"/>
    </source>
</evidence>
<evidence type="ECO:0000256" key="3">
    <source>
        <dbReference type="ARBA" id="ARBA00009743"/>
    </source>
</evidence>
<keyword evidence="5 10" id="KW-0732">Signal</keyword>
<organism evidence="12 13">
    <name type="scientific">Venustampulla echinocandica</name>
    <dbReference type="NCBI Taxonomy" id="2656787"/>
    <lineage>
        <taxon>Eukaryota</taxon>
        <taxon>Fungi</taxon>
        <taxon>Dikarya</taxon>
        <taxon>Ascomycota</taxon>
        <taxon>Pezizomycotina</taxon>
        <taxon>Leotiomycetes</taxon>
        <taxon>Helotiales</taxon>
        <taxon>Pleuroascaceae</taxon>
        <taxon>Venustampulla</taxon>
    </lineage>
</organism>
<keyword evidence="8" id="KW-1015">Disulfide bond</keyword>
<dbReference type="SUPFAM" id="SSF51445">
    <property type="entry name" value="(Trans)glycosidases"/>
    <property type="match status" value="1"/>
</dbReference>
<reference evidence="12 13" key="1">
    <citation type="journal article" date="2018" name="IMA Fungus">
        <title>IMA Genome-F 9: Draft genome sequence of Annulohypoxylon stygium, Aspergillus mulundensis, Berkeleyomyces basicola (syn. Thielaviopsis basicola), Ceratocystis smalleyi, two Cercospora beticola strains, Coleophoma cylindrospora, Fusarium fracticaudum, Phialophora cf. hyalina, and Morchella septimelata.</title>
        <authorList>
            <person name="Wingfield B.D."/>
            <person name="Bills G.F."/>
            <person name="Dong Y."/>
            <person name="Huang W."/>
            <person name="Nel W.J."/>
            <person name="Swalarsk-Parry B.S."/>
            <person name="Vaghefi N."/>
            <person name="Wilken P.M."/>
            <person name="An Z."/>
            <person name="de Beer Z.W."/>
            <person name="De Vos L."/>
            <person name="Chen L."/>
            <person name="Duong T.A."/>
            <person name="Gao Y."/>
            <person name="Hammerbacher A."/>
            <person name="Kikkert J.R."/>
            <person name="Li Y."/>
            <person name="Li H."/>
            <person name="Li K."/>
            <person name="Li Q."/>
            <person name="Liu X."/>
            <person name="Ma X."/>
            <person name="Naidoo K."/>
            <person name="Pethybridge S.J."/>
            <person name="Sun J."/>
            <person name="Steenkamp E.T."/>
            <person name="van der Nest M.A."/>
            <person name="van Wyk S."/>
            <person name="Wingfield M.J."/>
            <person name="Xiong C."/>
            <person name="Yue Q."/>
            <person name="Zhang X."/>
        </authorList>
    </citation>
    <scope>NUCLEOTIDE SEQUENCE [LARGE SCALE GENOMIC DNA]</scope>
    <source>
        <strain evidence="12 13">BP 5553</strain>
    </source>
</reference>
<feature type="region of interest" description="Disordered" evidence="9">
    <location>
        <begin position="22"/>
        <end position="52"/>
    </location>
</feature>
<evidence type="ECO:0000256" key="1">
    <source>
        <dbReference type="ARBA" id="ARBA00001255"/>
    </source>
</evidence>
<dbReference type="GO" id="GO:0005975">
    <property type="term" value="P:carbohydrate metabolic process"/>
    <property type="evidence" value="ECO:0007669"/>
    <property type="project" value="InterPro"/>
</dbReference>
<dbReference type="PANTHER" id="PTHR11452">
    <property type="entry name" value="ALPHA-GALACTOSIDASE/ALPHA-N-ACETYLGALACTOSAMINIDASE"/>
    <property type="match status" value="1"/>
</dbReference>
<dbReference type="InterPro" id="IPR000111">
    <property type="entry name" value="Glyco_hydro_27/36_CS"/>
</dbReference>
<evidence type="ECO:0000256" key="8">
    <source>
        <dbReference type="RuleBase" id="RU361168"/>
    </source>
</evidence>
<evidence type="ECO:0000256" key="10">
    <source>
        <dbReference type="SAM" id="SignalP"/>
    </source>
</evidence>
<dbReference type="EC" id="3.2.1.22" evidence="4 8"/>
<dbReference type="InterPro" id="IPR013785">
    <property type="entry name" value="Aldolase_TIM"/>
</dbReference>
<evidence type="ECO:0000256" key="9">
    <source>
        <dbReference type="SAM" id="MobiDB-lite"/>
    </source>
</evidence>
<dbReference type="STRING" id="2656787.A0A370T8Y5"/>
<dbReference type="PANTHER" id="PTHR11452:SF75">
    <property type="entry name" value="ALPHA-GALACTOSIDASE MEL1"/>
    <property type="match status" value="1"/>
</dbReference>
<dbReference type="InterPro" id="IPR041233">
    <property type="entry name" value="Melibiase_C"/>
</dbReference>
<evidence type="ECO:0000256" key="5">
    <source>
        <dbReference type="ARBA" id="ARBA00022729"/>
    </source>
</evidence>
<proteinExistence type="inferred from homology"/>
<dbReference type="CDD" id="cd14792">
    <property type="entry name" value="GH27"/>
    <property type="match status" value="1"/>
</dbReference>
<evidence type="ECO:0000313" key="12">
    <source>
        <dbReference type="EMBL" id="RDL29946.1"/>
    </source>
</evidence>